<proteinExistence type="predicted"/>
<comment type="caution">
    <text evidence="2">The sequence shown here is derived from an EMBL/GenBank/DDBJ whole genome shotgun (WGS) entry which is preliminary data.</text>
</comment>
<protein>
    <submittedName>
        <fullName evidence="2">Uncharacterized protein</fullName>
    </submittedName>
</protein>
<accession>A0A4Y2CGI9</accession>
<feature type="compositionally biased region" description="Low complexity" evidence="1">
    <location>
        <begin position="37"/>
        <end position="46"/>
    </location>
</feature>
<dbReference type="EMBL" id="BGPR01000190">
    <property type="protein sequence ID" value="GBM03319.1"/>
    <property type="molecule type" value="Genomic_DNA"/>
</dbReference>
<name>A0A4Y2CGI9_ARAVE</name>
<keyword evidence="3" id="KW-1185">Reference proteome</keyword>
<evidence type="ECO:0000313" key="2">
    <source>
        <dbReference type="EMBL" id="GBM03319.1"/>
    </source>
</evidence>
<organism evidence="2 3">
    <name type="scientific">Araneus ventricosus</name>
    <name type="common">Orbweaver spider</name>
    <name type="synonym">Epeira ventricosa</name>
    <dbReference type="NCBI Taxonomy" id="182803"/>
    <lineage>
        <taxon>Eukaryota</taxon>
        <taxon>Metazoa</taxon>
        <taxon>Ecdysozoa</taxon>
        <taxon>Arthropoda</taxon>
        <taxon>Chelicerata</taxon>
        <taxon>Arachnida</taxon>
        <taxon>Araneae</taxon>
        <taxon>Araneomorphae</taxon>
        <taxon>Entelegynae</taxon>
        <taxon>Araneoidea</taxon>
        <taxon>Araneidae</taxon>
        <taxon>Araneus</taxon>
    </lineage>
</organism>
<reference evidence="2 3" key="1">
    <citation type="journal article" date="2019" name="Sci. Rep.">
        <title>Orb-weaving spider Araneus ventricosus genome elucidates the spidroin gene catalogue.</title>
        <authorList>
            <person name="Kono N."/>
            <person name="Nakamura H."/>
            <person name="Ohtoshi R."/>
            <person name="Moran D.A.P."/>
            <person name="Shinohara A."/>
            <person name="Yoshida Y."/>
            <person name="Fujiwara M."/>
            <person name="Mori M."/>
            <person name="Tomita M."/>
            <person name="Arakawa K."/>
        </authorList>
    </citation>
    <scope>NUCLEOTIDE SEQUENCE [LARGE SCALE GENOMIC DNA]</scope>
</reference>
<feature type="region of interest" description="Disordered" evidence="1">
    <location>
        <begin position="33"/>
        <end position="75"/>
    </location>
</feature>
<sequence length="75" mass="8119">MLLDKSGAVDFDDLKTVIGILCETAASFALARNSIQSSARPSPRVRSPTENHEPAQDFQRGPSSPAPYMRADSLE</sequence>
<dbReference type="Proteomes" id="UP000499080">
    <property type="component" value="Unassembled WGS sequence"/>
</dbReference>
<evidence type="ECO:0000256" key="1">
    <source>
        <dbReference type="SAM" id="MobiDB-lite"/>
    </source>
</evidence>
<evidence type="ECO:0000313" key="3">
    <source>
        <dbReference type="Proteomes" id="UP000499080"/>
    </source>
</evidence>
<dbReference type="AlphaFoldDB" id="A0A4Y2CGI9"/>
<gene>
    <name evidence="2" type="ORF">AVEN_256872_1</name>
</gene>